<dbReference type="EMBL" id="VRMN01000006">
    <property type="protein sequence ID" value="KAA8493503.1"/>
    <property type="molecule type" value="Genomic_DNA"/>
</dbReference>
<evidence type="ECO:0000313" key="1">
    <source>
        <dbReference type="EMBL" id="KAA8493503.1"/>
    </source>
</evidence>
<dbReference type="Proteomes" id="UP000324585">
    <property type="component" value="Unassembled WGS sequence"/>
</dbReference>
<dbReference type="AlphaFoldDB" id="A0A5J4YRU0"/>
<sequence length="84" mass="9049">MSWLQEHGGSSSRDVGRGVFSDAGVCGHSQTARKTDGLSGLCADDRLAEQMRDFDAALELQKELIQSDGICSTDCNSDELREAL</sequence>
<organism evidence="1 2">
    <name type="scientific">Porphyridium purpureum</name>
    <name type="common">Red alga</name>
    <name type="synonym">Porphyridium cruentum</name>
    <dbReference type="NCBI Taxonomy" id="35688"/>
    <lineage>
        <taxon>Eukaryota</taxon>
        <taxon>Rhodophyta</taxon>
        <taxon>Bangiophyceae</taxon>
        <taxon>Porphyridiales</taxon>
        <taxon>Porphyridiaceae</taxon>
        <taxon>Porphyridium</taxon>
    </lineage>
</organism>
<accession>A0A5J4YRU0</accession>
<reference evidence="2" key="1">
    <citation type="journal article" date="2019" name="Nat. Commun.">
        <title>Expansion of phycobilisome linker gene families in mesophilic red algae.</title>
        <authorList>
            <person name="Lee J."/>
            <person name="Kim D."/>
            <person name="Bhattacharya D."/>
            <person name="Yoon H.S."/>
        </authorList>
    </citation>
    <scope>NUCLEOTIDE SEQUENCE [LARGE SCALE GENOMIC DNA]</scope>
    <source>
        <strain evidence="2">CCMP 1328</strain>
    </source>
</reference>
<keyword evidence="2" id="KW-1185">Reference proteome</keyword>
<evidence type="ECO:0000313" key="2">
    <source>
        <dbReference type="Proteomes" id="UP000324585"/>
    </source>
</evidence>
<protein>
    <submittedName>
        <fullName evidence="1">Uncharacterized protein</fullName>
    </submittedName>
</protein>
<proteinExistence type="predicted"/>
<gene>
    <name evidence="1" type="ORF">FVE85_4640</name>
</gene>
<name>A0A5J4YRU0_PORPP</name>
<comment type="caution">
    <text evidence="1">The sequence shown here is derived from an EMBL/GenBank/DDBJ whole genome shotgun (WGS) entry which is preliminary data.</text>
</comment>